<evidence type="ECO:0000256" key="3">
    <source>
        <dbReference type="ARBA" id="ARBA00022723"/>
    </source>
</evidence>
<dbReference type="Pfam" id="PF00067">
    <property type="entry name" value="p450"/>
    <property type="match status" value="1"/>
</dbReference>
<reference evidence="10 11" key="1">
    <citation type="submission" date="2020-01" db="EMBL/GenBank/DDBJ databases">
        <title>Leptobacterium flavescens.</title>
        <authorList>
            <person name="Wang G."/>
        </authorList>
    </citation>
    <scope>NUCLEOTIDE SEQUENCE [LARGE SCALE GENOMIC DNA]</scope>
    <source>
        <strain evidence="10 11">KCTC 22160</strain>
    </source>
</reference>
<evidence type="ECO:0000256" key="7">
    <source>
        <dbReference type="PIRSR" id="PIRSR602401-1"/>
    </source>
</evidence>
<evidence type="ECO:0000256" key="4">
    <source>
        <dbReference type="ARBA" id="ARBA00023002"/>
    </source>
</evidence>
<keyword evidence="6 8" id="KW-0503">Monooxygenase</keyword>
<keyword evidence="11" id="KW-1185">Reference proteome</keyword>
<accession>A0A6P0UQK3</accession>
<dbReference type="GO" id="GO:0016705">
    <property type="term" value="F:oxidoreductase activity, acting on paired donors, with incorporation or reduction of molecular oxygen"/>
    <property type="evidence" value="ECO:0007669"/>
    <property type="project" value="InterPro"/>
</dbReference>
<evidence type="ECO:0000256" key="5">
    <source>
        <dbReference type="ARBA" id="ARBA00023004"/>
    </source>
</evidence>
<gene>
    <name evidence="10" type="ORF">GWK08_04430</name>
</gene>
<name>A0A6P0UQK3_9FLAO</name>
<protein>
    <submittedName>
        <fullName evidence="10">Cytochrome P450</fullName>
    </submittedName>
</protein>
<keyword evidence="3 7" id="KW-0479">Metal-binding</keyword>
<dbReference type="PRINTS" id="PR00463">
    <property type="entry name" value="EP450I"/>
</dbReference>
<keyword evidence="9" id="KW-0175">Coiled coil</keyword>
<evidence type="ECO:0000256" key="6">
    <source>
        <dbReference type="ARBA" id="ARBA00023033"/>
    </source>
</evidence>
<comment type="cofactor">
    <cofactor evidence="7">
        <name>heme</name>
        <dbReference type="ChEBI" id="CHEBI:30413"/>
    </cofactor>
</comment>
<dbReference type="PROSITE" id="PS00086">
    <property type="entry name" value="CYTOCHROME_P450"/>
    <property type="match status" value="1"/>
</dbReference>
<dbReference type="GO" id="GO:0004497">
    <property type="term" value="F:monooxygenase activity"/>
    <property type="evidence" value="ECO:0007669"/>
    <property type="project" value="UniProtKB-KW"/>
</dbReference>
<sequence>MKQKYIYPSRVPYHKFIFRTSAITRNPLPFHREFFKTYGETFSLASPQKRKIILTRESEIARHILQKNHKKYHKSELQSRFLSKYIGYGLLTSNGDYWLQQRRLIQPAFHRNKLINLVSIIEKCVEEQVKEIRTGTYVDVYPIMNELAFHVVAKSLFNFTAGTEILKRLQFIIEKLQNFLVKEIRQPHKRWLFRLKGEEKEHLELAVESRQIILSLIEERRSSGKREDDLLDMLLYATYEDGTTMTNDQLIDEILILFVAGHETTANALSFIFALLAKHQDKLENLKDEIAQNSELPSIEQVNKLTYARAVINEAMRLYPPAWITDRVAIEDDSFGGYTIEKGTIIGISFIEMHQCSRYWDDPLLFKPERFLSELPEKSKESYFPFGAGPRLCIGNNFAIYEMVLAIKAVVEKYELEATKTDIEINPLVTLKPLNLKLKFTKRA</sequence>
<feature type="coiled-coil region" evidence="9">
    <location>
        <begin position="269"/>
        <end position="296"/>
    </location>
</feature>
<dbReference type="EMBL" id="JAABOO010000001">
    <property type="protein sequence ID" value="NER12676.1"/>
    <property type="molecule type" value="Genomic_DNA"/>
</dbReference>
<proteinExistence type="inferred from homology"/>
<dbReference type="AlphaFoldDB" id="A0A6P0UQK3"/>
<dbReference type="PANTHER" id="PTHR24291:SF50">
    <property type="entry name" value="BIFUNCTIONAL ALBAFLAVENONE MONOOXYGENASE_TERPENE SYNTHASE"/>
    <property type="match status" value="1"/>
</dbReference>
<feature type="binding site" description="axial binding residue" evidence="7">
    <location>
        <position position="393"/>
    </location>
    <ligand>
        <name>heme</name>
        <dbReference type="ChEBI" id="CHEBI:30413"/>
    </ligand>
    <ligandPart>
        <name>Fe</name>
        <dbReference type="ChEBI" id="CHEBI:18248"/>
    </ligandPart>
</feature>
<comment type="caution">
    <text evidence="10">The sequence shown here is derived from an EMBL/GenBank/DDBJ whole genome shotgun (WGS) entry which is preliminary data.</text>
</comment>
<dbReference type="SUPFAM" id="SSF48264">
    <property type="entry name" value="Cytochrome P450"/>
    <property type="match status" value="1"/>
</dbReference>
<evidence type="ECO:0000313" key="11">
    <source>
        <dbReference type="Proteomes" id="UP000468581"/>
    </source>
</evidence>
<dbReference type="Proteomes" id="UP000468581">
    <property type="component" value="Unassembled WGS sequence"/>
</dbReference>
<dbReference type="InterPro" id="IPR036396">
    <property type="entry name" value="Cyt_P450_sf"/>
</dbReference>
<keyword evidence="4 8" id="KW-0560">Oxidoreductase</keyword>
<comment type="similarity">
    <text evidence="1 8">Belongs to the cytochrome P450 family.</text>
</comment>
<dbReference type="GO" id="GO:0020037">
    <property type="term" value="F:heme binding"/>
    <property type="evidence" value="ECO:0007669"/>
    <property type="project" value="InterPro"/>
</dbReference>
<dbReference type="InterPro" id="IPR050196">
    <property type="entry name" value="Cytochrome_P450_Monoox"/>
</dbReference>
<dbReference type="InterPro" id="IPR001128">
    <property type="entry name" value="Cyt_P450"/>
</dbReference>
<dbReference type="Gene3D" id="1.10.630.10">
    <property type="entry name" value="Cytochrome P450"/>
    <property type="match status" value="1"/>
</dbReference>
<evidence type="ECO:0000313" key="10">
    <source>
        <dbReference type="EMBL" id="NER12676.1"/>
    </source>
</evidence>
<dbReference type="GO" id="GO:0005506">
    <property type="term" value="F:iron ion binding"/>
    <property type="evidence" value="ECO:0007669"/>
    <property type="project" value="InterPro"/>
</dbReference>
<evidence type="ECO:0000256" key="8">
    <source>
        <dbReference type="RuleBase" id="RU000461"/>
    </source>
</evidence>
<dbReference type="InterPro" id="IPR002401">
    <property type="entry name" value="Cyt_P450_E_grp-I"/>
</dbReference>
<evidence type="ECO:0000256" key="2">
    <source>
        <dbReference type="ARBA" id="ARBA00022617"/>
    </source>
</evidence>
<evidence type="ECO:0000256" key="1">
    <source>
        <dbReference type="ARBA" id="ARBA00010617"/>
    </source>
</evidence>
<dbReference type="InterPro" id="IPR017972">
    <property type="entry name" value="Cyt_P450_CS"/>
</dbReference>
<dbReference type="PANTHER" id="PTHR24291">
    <property type="entry name" value="CYTOCHROME P450 FAMILY 4"/>
    <property type="match status" value="1"/>
</dbReference>
<keyword evidence="5 7" id="KW-0408">Iron</keyword>
<evidence type="ECO:0000256" key="9">
    <source>
        <dbReference type="SAM" id="Coils"/>
    </source>
</evidence>
<keyword evidence="2 7" id="KW-0349">Heme</keyword>
<dbReference type="PRINTS" id="PR00385">
    <property type="entry name" value="P450"/>
</dbReference>
<organism evidence="10 11">
    <name type="scientific">Leptobacterium flavescens</name>
    <dbReference type="NCBI Taxonomy" id="472055"/>
    <lineage>
        <taxon>Bacteria</taxon>
        <taxon>Pseudomonadati</taxon>
        <taxon>Bacteroidota</taxon>
        <taxon>Flavobacteriia</taxon>
        <taxon>Flavobacteriales</taxon>
        <taxon>Flavobacteriaceae</taxon>
        <taxon>Leptobacterium</taxon>
    </lineage>
</organism>